<gene>
    <name evidence="3" type="ORF">MNEG_2823</name>
</gene>
<dbReference type="Proteomes" id="UP000054498">
    <property type="component" value="Unassembled WGS sequence"/>
</dbReference>
<protein>
    <recommendedName>
        <fullName evidence="2">VOC domain-containing protein</fullName>
    </recommendedName>
</protein>
<dbReference type="EMBL" id="KK100553">
    <property type="protein sequence ID" value="KIZ05129.1"/>
    <property type="molecule type" value="Genomic_DNA"/>
</dbReference>
<dbReference type="Pfam" id="PF13669">
    <property type="entry name" value="Glyoxalase_4"/>
    <property type="match status" value="1"/>
</dbReference>
<dbReference type="Gene3D" id="3.10.180.10">
    <property type="entry name" value="2,3-Dihydroxybiphenyl 1,2-Dioxygenase, domain 1"/>
    <property type="match status" value="1"/>
</dbReference>
<sequence>MLRAAETFLLVPVLLAAVANAAVTARADDGPAAAPALQGPAAAFDPSKDIYALSHINVIVPNVTKEAAYYRRLLGWRPASNQDGPMRYMNVSLPGFCVDAGLPAGCRLDVVFLKHPAIGMFLELFTYYAPLDGKKLAASRIYDAGGIRHVALEVEDVRAAYKHYKALEAKGLATVLTSSEPQSLDPFPLAAGSRKPPCTAHSCCRTASDPLVVP</sequence>
<name>A0A0D2LEM6_9CHLO</name>
<dbReference type="KEGG" id="mng:MNEG_2823"/>
<evidence type="ECO:0000259" key="2">
    <source>
        <dbReference type="PROSITE" id="PS51819"/>
    </source>
</evidence>
<reference evidence="3 4" key="1">
    <citation type="journal article" date="2013" name="BMC Genomics">
        <title>Reconstruction of the lipid metabolism for the microalga Monoraphidium neglectum from its genome sequence reveals characteristics suitable for biofuel production.</title>
        <authorList>
            <person name="Bogen C."/>
            <person name="Al-Dilaimi A."/>
            <person name="Albersmeier A."/>
            <person name="Wichmann J."/>
            <person name="Grundmann M."/>
            <person name="Rupp O."/>
            <person name="Lauersen K.J."/>
            <person name="Blifernez-Klassen O."/>
            <person name="Kalinowski J."/>
            <person name="Goesmann A."/>
            <person name="Mussgnug J.H."/>
            <person name="Kruse O."/>
        </authorList>
    </citation>
    <scope>NUCLEOTIDE SEQUENCE [LARGE SCALE GENOMIC DNA]</scope>
    <source>
        <strain evidence="3 4">SAG 48.87</strain>
    </source>
</reference>
<organism evidence="3 4">
    <name type="scientific">Monoraphidium neglectum</name>
    <dbReference type="NCBI Taxonomy" id="145388"/>
    <lineage>
        <taxon>Eukaryota</taxon>
        <taxon>Viridiplantae</taxon>
        <taxon>Chlorophyta</taxon>
        <taxon>core chlorophytes</taxon>
        <taxon>Chlorophyceae</taxon>
        <taxon>CS clade</taxon>
        <taxon>Sphaeropleales</taxon>
        <taxon>Selenastraceae</taxon>
        <taxon>Monoraphidium</taxon>
    </lineage>
</organism>
<feature type="chain" id="PRO_5002246441" description="VOC domain-containing protein" evidence="1">
    <location>
        <begin position="22"/>
        <end position="214"/>
    </location>
</feature>
<feature type="signal peptide" evidence="1">
    <location>
        <begin position="1"/>
        <end position="21"/>
    </location>
</feature>
<dbReference type="InterPro" id="IPR037523">
    <property type="entry name" value="VOC_core"/>
</dbReference>
<dbReference type="OrthoDB" id="16820at2759"/>
<dbReference type="SUPFAM" id="SSF54593">
    <property type="entry name" value="Glyoxalase/Bleomycin resistance protein/Dihydroxybiphenyl dioxygenase"/>
    <property type="match status" value="1"/>
</dbReference>
<dbReference type="InterPro" id="IPR029068">
    <property type="entry name" value="Glyas_Bleomycin-R_OHBP_Dase"/>
</dbReference>
<proteinExistence type="predicted"/>
<dbReference type="PROSITE" id="PS51819">
    <property type="entry name" value="VOC"/>
    <property type="match status" value="1"/>
</dbReference>
<feature type="domain" description="VOC" evidence="2">
    <location>
        <begin position="52"/>
        <end position="207"/>
    </location>
</feature>
<keyword evidence="4" id="KW-1185">Reference proteome</keyword>
<dbReference type="CDD" id="cd06587">
    <property type="entry name" value="VOC"/>
    <property type="match status" value="1"/>
</dbReference>
<accession>A0A0D2LEM6</accession>
<evidence type="ECO:0000313" key="3">
    <source>
        <dbReference type="EMBL" id="KIZ05129.1"/>
    </source>
</evidence>
<dbReference type="GeneID" id="25735701"/>
<dbReference type="AlphaFoldDB" id="A0A0D2LEM6"/>
<dbReference type="RefSeq" id="XP_013904148.1">
    <property type="nucleotide sequence ID" value="XM_014048694.1"/>
</dbReference>
<evidence type="ECO:0000256" key="1">
    <source>
        <dbReference type="SAM" id="SignalP"/>
    </source>
</evidence>
<keyword evidence="1" id="KW-0732">Signal</keyword>
<evidence type="ECO:0000313" key="4">
    <source>
        <dbReference type="Proteomes" id="UP000054498"/>
    </source>
</evidence>